<sequence>MDQEHTPLDELRHRIDPVLTKVVDGGERLLGERPTMEHVLLVLFLVVGVYMYRGASEFSPAAQTFPQMMSGATIVFSLLLLARNYLQTVGPLLAAVLGAYLVYDGGMTFLDTGDGLLYLISGTVLLVAAIGFRERFGSAVESFVAEPVQVMGGNDEPSVGQAEPDDESEPDESDSDSSAMYSYDIDDPRGPVFTGALCALYMLLTFSIGMLYATPIFVALWTIWVRMEKIRAVAITVLSFVIAILFYEFVEGEIATGWLTGWQLPTPTDLIAFTHGPNLLTHAPEALIWGVSIV</sequence>
<feature type="transmembrane region" description="Helical" evidence="2">
    <location>
        <begin position="230"/>
        <end position="250"/>
    </location>
</feature>
<dbReference type="EMBL" id="CP031305">
    <property type="protein sequence ID" value="QCC54259.1"/>
    <property type="molecule type" value="Genomic_DNA"/>
</dbReference>
<protein>
    <recommendedName>
        <fullName evidence="5">Tripartite tricarboxylate transporter TctB family protein</fullName>
    </recommendedName>
</protein>
<evidence type="ECO:0000313" key="3">
    <source>
        <dbReference type="EMBL" id="QCC54259.1"/>
    </source>
</evidence>
<feature type="transmembrane region" description="Helical" evidence="2">
    <location>
        <begin position="89"/>
        <end position="109"/>
    </location>
</feature>
<keyword evidence="2" id="KW-0812">Transmembrane</keyword>
<feature type="transmembrane region" description="Helical" evidence="2">
    <location>
        <begin position="64"/>
        <end position="82"/>
    </location>
</feature>
<accession>A0A4D6HJZ6</accession>
<evidence type="ECO:0000256" key="2">
    <source>
        <dbReference type="SAM" id="Phobius"/>
    </source>
</evidence>
<dbReference type="RefSeq" id="WP_006065336.1">
    <property type="nucleotide sequence ID" value="NZ_CP031305.1"/>
</dbReference>
<proteinExistence type="predicted"/>
<feature type="transmembrane region" description="Helical" evidence="2">
    <location>
        <begin position="35"/>
        <end position="52"/>
    </location>
</feature>
<feature type="transmembrane region" description="Helical" evidence="2">
    <location>
        <begin position="199"/>
        <end position="224"/>
    </location>
</feature>
<dbReference type="KEGG" id="nbg:DV706_07010"/>
<organism evidence="3 4">
    <name type="scientific">Natronorubrum bangense</name>
    <dbReference type="NCBI Taxonomy" id="61858"/>
    <lineage>
        <taxon>Archaea</taxon>
        <taxon>Methanobacteriati</taxon>
        <taxon>Methanobacteriota</taxon>
        <taxon>Stenosarchaea group</taxon>
        <taxon>Halobacteria</taxon>
        <taxon>Halobacteriales</taxon>
        <taxon>Natrialbaceae</taxon>
        <taxon>Natronorubrum</taxon>
    </lineage>
</organism>
<evidence type="ECO:0008006" key="5">
    <source>
        <dbReference type="Google" id="ProtNLM"/>
    </source>
</evidence>
<evidence type="ECO:0000256" key="1">
    <source>
        <dbReference type="SAM" id="MobiDB-lite"/>
    </source>
</evidence>
<evidence type="ECO:0000313" key="4">
    <source>
        <dbReference type="Proteomes" id="UP000296822"/>
    </source>
</evidence>
<dbReference type="AlphaFoldDB" id="A0A4D6HJZ6"/>
<dbReference type="GeneID" id="39850995"/>
<keyword evidence="2" id="KW-1133">Transmembrane helix</keyword>
<feature type="transmembrane region" description="Helical" evidence="2">
    <location>
        <begin position="115"/>
        <end position="132"/>
    </location>
</feature>
<name>A0A4D6HJZ6_9EURY</name>
<keyword evidence="2" id="KW-0472">Membrane</keyword>
<gene>
    <name evidence="3" type="ORF">DV706_07010</name>
</gene>
<reference evidence="3 4" key="1">
    <citation type="journal article" date="2019" name="Nat. Commun.">
        <title>A new type of DNA phosphorothioation-based antiviral system in archaea.</title>
        <authorList>
            <person name="Xiong L."/>
            <person name="Liu S."/>
            <person name="Chen S."/>
            <person name="Xiao Y."/>
            <person name="Zhu B."/>
            <person name="Gao Y."/>
            <person name="Zhang Y."/>
            <person name="Chen B."/>
            <person name="Luo J."/>
            <person name="Deng Z."/>
            <person name="Chen X."/>
            <person name="Wang L."/>
            <person name="Chen S."/>
        </authorList>
    </citation>
    <scope>NUCLEOTIDE SEQUENCE [LARGE SCALE GENOMIC DNA]</scope>
    <source>
        <strain evidence="3 4">JCM 10635</strain>
    </source>
</reference>
<dbReference type="Proteomes" id="UP000296822">
    <property type="component" value="Chromosome"/>
</dbReference>
<feature type="compositionally biased region" description="Acidic residues" evidence="1">
    <location>
        <begin position="163"/>
        <end position="175"/>
    </location>
</feature>
<feature type="region of interest" description="Disordered" evidence="1">
    <location>
        <begin position="150"/>
        <end position="180"/>
    </location>
</feature>